<accession>A0A5B2VUV8</accession>
<organism evidence="1 2">
    <name type="scientific">Chitinophaga agrisoli</name>
    <dbReference type="NCBI Taxonomy" id="2607653"/>
    <lineage>
        <taxon>Bacteria</taxon>
        <taxon>Pseudomonadati</taxon>
        <taxon>Bacteroidota</taxon>
        <taxon>Chitinophagia</taxon>
        <taxon>Chitinophagales</taxon>
        <taxon>Chitinophagaceae</taxon>
        <taxon>Chitinophaga</taxon>
    </lineage>
</organism>
<proteinExistence type="predicted"/>
<gene>
    <name evidence="1" type="ORF">F0L74_10020</name>
</gene>
<dbReference type="AlphaFoldDB" id="A0A5B2VUV8"/>
<comment type="caution">
    <text evidence="1">The sequence shown here is derived from an EMBL/GenBank/DDBJ whole genome shotgun (WGS) entry which is preliminary data.</text>
</comment>
<dbReference type="Proteomes" id="UP000324611">
    <property type="component" value="Unassembled WGS sequence"/>
</dbReference>
<sequence length="117" mass="13604">MSSYLEYRRALKNGTATPQAKKKPTKIRPFSKKREKINRVYAKKSRPFWKGKDCEIKLPGCTGKAQCINHKKGKATTALLMDERFWEASCFYCNGEIENKNQWAVDNGHKLSRNNKY</sequence>
<dbReference type="RefSeq" id="WP_149837730.1">
    <property type="nucleotide sequence ID" value="NZ_VUOC01000002.1"/>
</dbReference>
<protein>
    <submittedName>
        <fullName evidence="1">Uncharacterized protein</fullName>
    </submittedName>
</protein>
<reference evidence="1 2" key="1">
    <citation type="submission" date="2019-09" db="EMBL/GenBank/DDBJ databases">
        <title>Chitinophaga ginsengihumi sp. nov., isolated from soil of ginseng rhizosphere.</title>
        <authorList>
            <person name="Lee J."/>
        </authorList>
    </citation>
    <scope>NUCLEOTIDE SEQUENCE [LARGE SCALE GENOMIC DNA]</scope>
    <source>
        <strain evidence="1 2">BN140078</strain>
    </source>
</reference>
<dbReference type="EMBL" id="VUOC01000002">
    <property type="protein sequence ID" value="KAA2242855.1"/>
    <property type="molecule type" value="Genomic_DNA"/>
</dbReference>
<keyword evidence="2" id="KW-1185">Reference proteome</keyword>
<reference evidence="1 2" key="2">
    <citation type="submission" date="2019-09" db="EMBL/GenBank/DDBJ databases">
        <authorList>
            <person name="Jin C."/>
        </authorList>
    </citation>
    <scope>NUCLEOTIDE SEQUENCE [LARGE SCALE GENOMIC DNA]</scope>
    <source>
        <strain evidence="1 2">BN140078</strain>
    </source>
</reference>
<evidence type="ECO:0000313" key="1">
    <source>
        <dbReference type="EMBL" id="KAA2242855.1"/>
    </source>
</evidence>
<name>A0A5B2VUV8_9BACT</name>
<evidence type="ECO:0000313" key="2">
    <source>
        <dbReference type="Proteomes" id="UP000324611"/>
    </source>
</evidence>